<keyword evidence="12" id="KW-0735">Signal-anchor</keyword>
<comment type="subcellular location">
    <subcellularLocation>
        <location evidence="2">Membrane</location>
        <topology evidence="2">Single-pass type II membrane protein</topology>
    </subcellularLocation>
</comment>
<keyword evidence="10" id="KW-0479">Metal-binding</keyword>
<dbReference type="GO" id="GO:0016020">
    <property type="term" value="C:membrane"/>
    <property type="evidence" value="ECO:0007669"/>
    <property type="project" value="UniProtKB-SubCell"/>
</dbReference>
<dbReference type="GO" id="GO:0000166">
    <property type="term" value="F:nucleotide binding"/>
    <property type="evidence" value="ECO:0007669"/>
    <property type="project" value="UniProtKB-KW"/>
</dbReference>
<comment type="pathway">
    <text evidence="3">Protein modification; protein glycosylation.</text>
</comment>
<dbReference type="STRING" id="6669.E9GAJ4"/>
<evidence type="ECO:0000256" key="4">
    <source>
        <dbReference type="ARBA" id="ARBA00006462"/>
    </source>
</evidence>
<comment type="similarity">
    <text evidence="4">Belongs to the glycosyltransferase 31 family. Beta3-Gal-T subfamily.</text>
</comment>
<evidence type="ECO:0000256" key="9">
    <source>
        <dbReference type="ARBA" id="ARBA00022692"/>
    </source>
</evidence>
<evidence type="ECO:0000256" key="18">
    <source>
        <dbReference type="ARBA" id="ARBA00040898"/>
    </source>
</evidence>
<keyword evidence="14" id="KW-0472">Membrane</keyword>
<feature type="non-terminal residue" evidence="24">
    <location>
        <position position="1"/>
    </location>
</feature>
<comment type="function">
    <text evidence="22">Glycosyltransferase that generates the core 1 O-glycan Gal-beta1-3GalNAc-alpha1-Ser/Thr (T antigen), which is a precursor for many extended O-glycans in glycoproteins.</text>
</comment>
<evidence type="ECO:0000256" key="17">
    <source>
        <dbReference type="ARBA" id="ARBA00023211"/>
    </source>
</evidence>
<evidence type="ECO:0000256" key="5">
    <source>
        <dbReference type="ARBA" id="ARBA00011748"/>
    </source>
</evidence>
<keyword evidence="17" id="KW-0464">Manganese</keyword>
<evidence type="ECO:0000256" key="20">
    <source>
        <dbReference type="ARBA" id="ARBA00042009"/>
    </source>
</evidence>
<comment type="cofactor">
    <cofactor evidence="1">
        <name>Mn(2+)</name>
        <dbReference type="ChEBI" id="CHEBI:29035"/>
    </cofactor>
</comment>
<dbReference type="Proteomes" id="UP000000305">
    <property type="component" value="Unassembled WGS sequence"/>
</dbReference>
<feature type="domain" description="Fringe-like glycosyltransferase" evidence="23">
    <location>
        <begin position="10"/>
        <end position="178"/>
    </location>
</feature>
<keyword evidence="13" id="KW-1133">Transmembrane helix</keyword>
<evidence type="ECO:0000256" key="14">
    <source>
        <dbReference type="ARBA" id="ARBA00023136"/>
    </source>
</evidence>
<keyword evidence="15" id="KW-1015">Disulfide bond</keyword>
<dbReference type="KEGG" id="dpx:DAPPUDRAFT_48268"/>
<dbReference type="UniPathway" id="UPA00378"/>
<dbReference type="EMBL" id="GL732537">
    <property type="protein sequence ID" value="EFX83256.1"/>
    <property type="molecule type" value="Genomic_DNA"/>
</dbReference>
<evidence type="ECO:0000313" key="24">
    <source>
        <dbReference type="EMBL" id="EFX83256.1"/>
    </source>
</evidence>
<protein>
    <recommendedName>
        <fullName evidence="18">Glycoprotein-N-acetylgalactosamine 3-beta-galactosyltransferase 1</fullName>
        <ecNumber evidence="6">2.4.1.122</ecNumber>
    </recommendedName>
    <alternativeName>
        <fullName evidence="20">Core 1 O-glycan T-synthase</fullName>
    </alternativeName>
    <alternativeName>
        <fullName evidence="21">Core 1 UDP-galactose:N-acetylgalactosamine-alpha-R beta 1,3-galactosyltransferase 1</fullName>
    </alternativeName>
    <alternativeName>
        <fullName evidence="19">Core 1 beta1,3-galactosyltransferase 1</fullName>
    </alternativeName>
</protein>
<evidence type="ECO:0000256" key="11">
    <source>
        <dbReference type="ARBA" id="ARBA00022741"/>
    </source>
</evidence>
<evidence type="ECO:0000256" key="15">
    <source>
        <dbReference type="ARBA" id="ARBA00023157"/>
    </source>
</evidence>
<dbReference type="eggNOG" id="KOG2246">
    <property type="taxonomic scope" value="Eukaryota"/>
</dbReference>
<dbReference type="Gene3D" id="3.90.550.50">
    <property type="match status" value="1"/>
</dbReference>
<dbReference type="Pfam" id="PF02434">
    <property type="entry name" value="Fringe"/>
    <property type="match status" value="1"/>
</dbReference>
<dbReference type="InterPro" id="IPR003378">
    <property type="entry name" value="Fringe-like_glycosylTrfase"/>
</dbReference>
<dbReference type="AlphaFoldDB" id="E9GAJ4"/>
<evidence type="ECO:0000256" key="13">
    <source>
        <dbReference type="ARBA" id="ARBA00022989"/>
    </source>
</evidence>
<dbReference type="PhylomeDB" id="E9GAJ4"/>
<dbReference type="OMA" id="ENHITTH"/>
<accession>E9GAJ4</accession>
<dbReference type="InterPro" id="IPR026050">
    <property type="entry name" value="C1GALT1/C1GALT1_chp1"/>
</dbReference>
<evidence type="ECO:0000256" key="3">
    <source>
        <dbReference type="ARBA" id="ARBA00004922"/>
    </source>
</evidence>
<keyword evidence="11" id="KW-0547">Nucleotide-binding</keyword>
<evidence type="ECO:0000256" key="8">
    <source>
        <dbReference type="ARBA" id="ARBA00022679"/>
    </source>
</evidence>
<evidence type="ECO:0000259" key="23">
    <source>
        <dbReference type="Pfam" id="PF02434"/>
    </source>
</evidence>
<keyword evidence="9" id="KW-0812">Transmembrane</keyword>
<keyword evidence="25" id="KW-1185">Reference proteome</keyword>
<evidence type="ECO:0000313" key="25">
    <source>
        <dbReference type="Proteomes" id="UP000000305"/>
    </source>
</evidence>
<keyword evidence="8" id="KW-0808">Transferase</keyword>
<keyword evidence="16" id="KW-0325">Glycoprotein</keyword>
<sequence length="280" mass="33081">LAREMYTKVRILCWIMTTPKNHWRKARHIKNTWGNRCNRLIFISTETDNRLPTVKVPAFEGYDTLWGKTREAFRYIYQHHFHEADWFLKADDDSFVILENLRFYLSNFNTSDPFYFGHKFKAYIKSGYMQGGSGYVLSKEALRRFVEIGLENPGKCNDTEWPEDVQIGSICMENLDCKGMDTRDSYGRDRFLPISLETHLTLGIVDDTWLWEMHPSFYPVQKGFDCCSDTAIGFHQLTPNQMYLYYYLIYRVNAYGIQDIRTEIQSKPQLPPDVNLQVKH</sequence>
<dbReference type="HOGENOM" id="CLU_035857_1_0_1"/>
<dbReference type="InParanoid" id="E9GAJ4"/>
<dbReference type="GO" id="GO:0030145">
    <property type="term" value="F:manganese ion binding"/>
    <property type="evidence" value="ECO:0007669"/>
    <property type="project" value="UniProtKB-ARBA"/>
</dbReference>
<evidence type="ECO:0000256" key="2">
    <source>
        <dbReference type="ARBA" id="ARBA00004606"/>
    </source>
</evidence>
<gene>
    <name evidence="24" type="ORF">DAPPUDRAFT_48268</name>
</gene>
<keyword evidence="7" id="KW-0328">Glycosyltransferase</keyword>
<dbReference type="OrthoDB" id="414175at2759"/>
<evidence type="ECO:0000256" key="22">
    <source>
        <dbReference type="ARBA" id="ARBA00059245"/>
    </source>
</evidence>
<evidence type="ECO:0000256" key="10">
    <source>
        <dbReference type="ARBA" id="ARBA00022723"/>
    </source>
</evidence>
<dbReference type="PANTHER" id="PTHR23033:SF14">
    <property type="entry name" value="GLYCOPROTEIN-N-ACETYLGALACTOSAMINE 3-BETA-GALACTOSYLTRANSFERASE 1-RELATED"/>
    <property type="match status" value="1"/>
</dbReference>
<reference evidence="24 25" key="1">
    <citation type="journal article" date="2011" name="Science">
        <title>The ecoresponsive genome of Daphnia pulex.</title>
        <authorList>
            <person name="Colbourne J.K."/>
            <person name="Pfrender M.E."/>
            <person name="Gilbert D."/>
            <person name="Thomas W.K."/>
            <person name="Tucker A."/>
            <person name="Oakley T.H."/>
            <person name="Tokishita S."/>
            <person name="Aerts A."/>
            <person name="Arnold G.J."/>
            <person name="Basu M.K."/>
            <person name="Bauer D.J."/>
            <person name="Caceres C.E."/>
            <person name="Carmel L."/>
            <person name="Casola C."/>
            <person name="Choi J.H."/>
            <person name="Detter J.C."/>
            <person name="Dong Q."/>
            <person name="Dusheyko S."/>
            <person name="Eads B.D."/>
            <person name="Frohlich T."/>
            <person name="Geiler-Samerotte K.A."/>
            <person name="Gerlach D."/>
            <person name="Hatcher P."/>
            <person name="Jogdeo S."/>
            <person name="Krijgsveld J."/>
            <person name="Kriventseva E.V."/>
            <person name="Kultz D."/>
            <person name="Laforsch C."/>
            <person name="Lindquist E."/>
            <person name="Lopez J."/>
            <person name="Manak J.R."/>
            <person name="Muller J."/>
            <person name="Pangilinan J."/>
            <person name="Patwardhan R.P."/>
            <person name="Pitluck S."/>
            <person name="Pritham E.J."/>
            <person name="Rechtsteiner A."/>
            <person name="Rho M."/>
            <person name="Rogozin I.B."/>
            <person name="Sakarya O."/>
            <person name="Salamov A."/>
            <person name="Schaack S."/>
            <person name="Shapiro H."/>
            <person name="Shiga Y."/>
            <person name="Skalitzky C."/>
            <person name="Smith Z."/>
            <person name="Souvorov A."/>
            <person name="Sung W."/>
            <person name="Tang Z."/>
            <person name="Tsuchiya D."/>
            <person name="Tu H."/>
            <person name="Vos H."/>
            <person name="Wang M."/>
            <person name="Wolf Y.I."/>
            <person name="Yamagata H."/>
            <person name="Yamada T."/>
            <person name="Ye Y."/>
            <person name="Shaw J.R."/>
            <person name="Andrews J."/>
            <person name="Crease T.J."/>
            <person name="Tang H."/>
            <person name="Lucas S.M."/>
            <person name="Robertson H.M."/>
            <person name="Bork P."/>
            <person name="Koonin E.V."/>
            <person name="Zdobnov E.M."/>
            <person name="Grigoriev I.V."/>
            <person name="Lynch M."/>
            <person name="Boore J.L."/>
        </authorList>
    </citation>
    <scope>NUCLEOTIDE SEQUENCE [LARGE SCALE GENOMIC DNA]</scope>
</reference>
<dbReference type="EC" id="2.4.1.122" evidence="6"/>
<evidence type="ECO:0000256" key="12">
    <source>
        <dbReference type="ARBA" id="ARBA00022968"/>
    </source>
</evidence>
<comment type="subunit">
    <text evidence="5">Homodimer; disulfide-linked.</text>
</comment>
<dbReference type="GO" id="GO:0016263">
    <property type="term" value="F:glycoprotein-N-acetylgalactosamine 3-beta-galactosyltransferase activity"/>
    <property type="evidence" value="ECO:0000318"/>
    <property type="project" value="GO_Central"/>
</dbReference>
<name>E9GAJ4_DAPPU</name>
<evidence type="ECO:0000256" key="7">
    <source>
        <dbReference type="ARBA" id="ARBA00022676"/>
    </source>
</evidence>
<dbReference type="PANTHER" id="PTHR23033">
    <property type="entry name" value="BETA1,3-GALACTOSYLTRANSFERASE"/>
    <property type="match status" value="1"/>
</dbReference>
<organism evidence="24 25">
    <name type="scientific">Daphnia pulex</name>
    <name type="common">Water flea</name>
    <dbReference type="NCBI Taxonomy" id="6669"/>
    <lineage>
        <taxon>Eukaryota</taxon>
        <taxon>Metazoa</taxon>
        <taxon>Ecdysozoa</taxon>
        <taxon>Arthropoda</taxon>
        <taxon>Crustacea</taxon>
        <taxon>Branchiopoda</taxon>
        <taxon>Diplostraca</taxon>
        <taxon>Cladocera</taxon>
        <taxon>Anomopoda</taxon>
        <taxon>Daphniidae</taxon>
        <taxon>Daphnia</taxon>
    </lineage>
</organism>
<evidence type="ECO:0000256" key="16">
    <source>
        <dbReference type="ARBA" id="ARBA00023180"/>
    </source>
</evidence>
<evidence type="ECO:0000256" key="21">
    <source>
        <dbReference type="ARBA" id="ARBA00043065"/>
    </source>
</evidence>
<evidence type="ECO:0000256" key="1">
    <source>
        <dbReference type="ARBA" id="ARBA00001936"/>
    </source>
</evidence>
<evidence type="ECO:0000256" key="6">
    <source>
        <dbReference type="ARBA" id="ARBA00012557"/>
    </source>
</evidence>
<dbReference type="FunFam" id="3.90.550.50:FF:000017">
    <property type="entry name" value="Glycoprotein-N-acetylgalactosamine 3-beta-galactosyltransferase 1"/>
    <property type="match status" value="1"/>
</dbReference>
<evidence type="ECO:0000256" key="19">
    <source>
        <dbReference type="ARBA" id="ARBA00041226"/>
    </source>
</evidence>
<proteinExistence type="inferred from homology"/>